<dbReference type="FunFam" id="3.10.110.10:FF:000023">
    <property type="entry name" value="Ubiquitin-conjugating enzyme E2 J2"/>
    <property type="match status" value="1"/>
</dbReference>
<dbReference type="InterPro" id="IPR000608">
    <property type="entry name" value="UBC"/>
</dbReference>
<dbReference type="PROSITE" id="PS50127">
    <property type="entry name" value="UBC_2"/>
    <property type="match status" value="1"/>
</dbReference>
<dbReference type="InParanoid" id="G4Z762"/>
<proteinExistence type="predicted"/>
<evidence type="ECO:0000256" key="7">
    <source>
        <dbReference type="ARBA" id="ARBA00022824"/>
    </source>
</evidence>
<dbReference type="GO" id="GO:0005524">
    <property type="term" value="F:ATP binding"/>
    <property type="evidence" value="ECO:0007669"/>
    <property type="project" value="UniProtKB-KW"/>
</dbReference>
<evidence type="ECO:0000256" key="12">
    <source>
        <dbReference type="SAM" id="Phobius"/>
    </source>
</evidence>
<evidence type="ECO:0000313" key="14">
    <source>
        <dbReference type="EMBL" id="EGZ22446.1"/>
    </source>
</evidence>
<dbReference type="InterPro" id="IPR016135">
    <property type="entry name" value="UBQ-conjugating_enzyme/RWD"/>
</dbReference>
<dbReference type="PANTHER" id="PTHR24067">
    <property type="entry name" value="UBIQUITIN-CONJUGATING ENZYME E2"/>
    <property type="match status" value="1"/>
</dbReference>
<sequence length="216" mass="24158">MATKRLRKEYLAMQRKPVDYIQAVPVESNILEWHYVITGTKGTPYEGGFYHGKLKFPPEYPMKPPSVMMITPNGRFKTNQRLCLSMSDFHPETWNPMWSVSSILTGLYSFMLENQATLGSISTTDAQKRKYAAASLETNCTNATFRRLFPDLVALQEEREKDQELLHQLSPAGEGATTSGSAKASENGGAIEDWSTTVYLIGSVLMVATLAAYWLS</sequence>
<dbReference type="SMART" id="SM00212">
    <property type="entry name" value="UBCc"/>
    <property type="match status" value="1"/>
</dbReference>
<dbReference type="SMR" id="G4Z762"/>
<reference evidence="14 15" key="1">
    <citation type="journal article" date="2006" name="Science">
        <title>Phytophthora genome sequences uncover evolutionary origins and mechanisms of pathogenesis.</title>
        <authorList>
            <person name="Tyler B.M."/>
            <person name="Tripathy S."/>
            <person name="Zhang X."/>
            <person name="Dehal P."/>
            <person name="Jiang R.H."/>
            <person name="Aerts A."/>
            <person name="Arredondo F.D."/>
            <person name="Baxter L."/>
            <person name="Bensasson D."/>
            <person name="Beynon J.L."/>
            <person name="Chapman J."/>
            <person name="Damasceno C.M."/>
            <person name="Dorrance A.E."/>
            <person name="Dou D."/>
            <person name="Dickerman A.W."/>
            <person name="Dubchak I.L."/>
            <person name="Garbelotto M."/>
            <person name="Gijzen M."/>
            <person name="Gordon S.G."/>
            <person name="Govers F."/>
            <person name="Grunwald N.J."/>
            <person name="Huang W."/>
            <person name="Ivors K.L."/>
            <person name="Jones R.W."/>
            <person name="Kamoun S."/>
            <person name="Krampis K."/>
            <person name="Lamour K.H."/>
            <person name="Lee M.K."/>
            <person name="McDonald W.H."/>
            <person name="Medina M."/>
            <person name="Meijer H.J."/>
            <person name="Nordberg E.K."/>
            <person name="Maclean D.J."/>
            <person name="Ospina-Giraldo M.D."/>
            <person name="Morris P.F."/>
            <person name="Phuntumart V."/>
            <person name="Putnam N.H."/>
            <person name="Rash S."/>
            <person name="Rose J.K."/>
            <person name="Sakihama Y."/>
            <person name="Salamov A.A."/>
            <person name="Savidor A."/>
            <person name="Scheuring C.F."/>
            <person name="Smith B.M."/>
            <person name="Sobral B.W."/>
            <person name="Terry A."/>
            <person name="Torto-Alalibo T.A."/>
            <person name="Win J."/>
            <person name="Xu Z."/>
            <person name="Zhang H."/>
            <person name="Grigoriev I.V."/>
            <person name="Rokhsar D.S."/>
            <person name="Boore J.L."/>
        </authorList>
    </citation>
    <scope>NUCLEOTIDE SEQUENCE [LARGE SCALE GENOMIC DNA]</scope>
    <source>
        <strain evidence="14 15">P6497</strain>
    </source>
</reference>
<evidence type="ECO:0000256" key="8">
    <source>
        <dbReference type="ARBA" id="ARBA00022840"/>
    </source>
</evidence>
<gene>
    <name evidence="14" type="ORF">PHYSODRAFT_491377</name>
</gene>
<dbReference type="KEGG" id="psoj:PHYSODRAFT_491377"/>
<dbReference type="GO" id="GO:0061631">
    <property type="term" value="F:ubiquitin conjugating enzyme activity"/>
    <property type="evidence" value="ECO:0007669"/>
    <property type="project" value="UniProtKB-EC"/>
</dbReference>
<dbReference type="Gene3D" id="3.10.110.10">
    <property type="entry name" value="Ubiquitin Conjugating Enzyme"/>
    <property type="match status" value="1"/>
</dbReference>
<dbReference type="CDD" id="cd23799">
    <property type="entry name" value="UBCc_UBE2J"/>
    <property type="match status" value="1"/>
</dbReference>
<feature type="transmembrane region" description="Helical" evidence="12">
    <location>
        <begin position="197"/>
        <end position="215"/>
    </location>
</feature>
<evidence type="ECO:0000256" key="1">
    <source>
        <dbReference type="ARBA" id="ARBA00004586"/>
    </source>
</evidence>
<evidence type="ECO:0000259" key="13">
    <source>
        <dbReference type="PROSITE" id="PS50127"/>
    </source>
</evidence>
<feature type="domain" description="UBC core" evidence="13">
    <location>
        <begin position="1"/>
        <end position="158"/>
    </location>
</feature>
<evidence type="ECO:0000256" key="11">
    <source>
        <dbReference type="SAM" id="MobiDB-lite"/>
    </source>
</evidence>
<dbReference type="EMBL" id="JH159153">
    <property type="protein sequence ID" value="EGZ22446.1"/>
    <property type="molecule type" value="Genomic_DNA"/>
</dbReference>
<keyword evidence="10 12" id="KW-0472">Membrane</keyword>
<keyword evidence="4 12" id="KW-0812">Transmembrane</keyword>
<keyword evidence="3" id="KW-0808">Transferase</keyword>
<dbReference type="STRING" id="1094619.G4Z762"/>
<keyword evidence="9 12" id="KW-1133">Transmembrane helix</keyword>
<dbReference type="Proteomes" id="UP000002640">
    <property type="component" value="Unassembled WGS sequence"/>
</dbReference>
<name>G4Z762_PHYSP</name>
<evidence type="ECO:0000256" key="6">
    <source>
        <dbReference type="ARBA" id="ARBA00022786"/>
    </source>
</evidence>
<evidence type="ECO:0000256" key="2">
    <source>
        <dbReference type="ARBA" id="ARBA00012486"/>
    </source>
</evidence>
<dbReference type="RefSeq" id="XP_009525163.1">
    <property type="nucleotide sequence ID" value="XM_009526868.1"/>
</dbReference>
<keyword evidence="15" id="KW-1185">Reference proteome</keyword>
<dbReference type="SUPFAM" id="SSF54495">
    <property type="entry name" value="UBC-like"/>
    <property type="match status" value="1"/>
</dbReference>
<dbReference type="Pfam" id="PF00179">
    <property type="entry name" value="UQ_con"/>
    <property type="match status" value="1"/>
</dbReference>
<protein>
    <recommendedName>
        <fullName evidence="2">E2 ubiquitin-conjugating enzyme</fullName>
        <ecNumber evidence="2">2.3.2.23</ecNumber>
    </recommendedName>
</protein>
<dbReference type="GO" id="GO:0005789">
    <property type="term" value="C:endoplasmic reticulum membrane"/>
    <property type="evidence" value="ECO:0007669"/>
    <property type="project" value="UniProtKB-SubCell"/>
</dbReference>
<evidence type="ECO:0000256" key="3">
    <source>
        <dbReference type="ARBA" id="ARBA00022679"/>
    </source>
</evidence>
<dbReference type="EC" id="2.3.2.23" evidence="2"/>
<keyword evidence="6" id="KW-0833">Ubl conjugation pathway</keyword>
<keyword evidence="5" id="KW-0547">Nucleotide-binding</keyword>
<dbReference type="InterPro" id="IPR050113">
    <property type="entry name" value="Ub_conjugating_enzyme"/>
</dbReference>
<dbReference type="GeneID" id="20656695"/>
<keyword evidence="8" id="KW-0067">ATP-binding</keyword>
<evidence type="ECO:0000256" key="9">
    <source>
        <dbReference type="ARBA" id="ARBA00022989"/>
    </source>
</evidence>
<organism evidence="14 15">
    <name type="scientific">Phytophthora sojae (strain P6497)</name>
    <name type="common">Soybean stem and root rot agent</name>
    <name type="synonym">Phytophthora megasperma f. sp. glycines</name>
    <dbReference type="NCBI Taxonomy" id="1094619"/>
    <lineage>
        <taxon>Eukaryota</taxon>
        <taxon>Sar</taxon>
        <taxon>Stramenopiles</taxon>
        <taxon>Oomycota</taxon>
        <taxon>Peronosporomycetes</taxon>
        <taxon>Peronosporales</taxon>
        <taxon>Peronosporaceae</taxon>
        <taxon>Phytophthora</taxon>
    </lineage>
</organism>
<evidence type="ECO:0000256" key="10">
    <source>
        <dbReference type="ARBA" id="ARBA00023136"/>
    </source>
</evidence>
<keyword evidence="7" id="KW-0256">Endoplasmic reticulum</keyword>
<evidence type="ECO:0000313" key="15">
    <source>
        <dbReference type="Proteomes" id="UP000002640"/>
    </source>
</evidence>
<evidence type="ECO:0000256" key="5">
    <source>
        <dbReference type="ARBA" id="ARBA00022741"/>
    </source>
</evidence>
<accession>G4Z762</accession>
<dbReference type="OMA" id="GWSVATI"/>
<feature type="region of interest" description="Disordered" evidence="11">
    <location>
        <begin position="163"/>
        <end position="188"/>
    </location>
</feature>
<dbReference type="AlphaFoldDB" id="G4Z762"/>
<comment type="subcellular location">
    <subcellularLocation>
        <location evidence="1">Endoplasmic reticulum membrane</location>
    </subcellularLocation>
</comment>
<evidence type="ECO:0000256" key="4">
    <source>
        <dbReference type="ARBA" id="ARBA00022692"/>
    </source>
</evidence>